<dbReference type="EMBL" id="PNCK01000064">
    <property type="protein sequence ID" value="TMP40982.1"/>
    <property type="molecule type" value="Genomic_DNA"/>
</dbReference>
<reference evidence="4 5" key="1">
    <citation type="submission" date="2017-12" db="EMBL/GenBank/DDBJ databases">
        <authorList>
            <person name="Paulsen S."/>
            <person name="Gram L.K."/>
        </authorList>
    </citation>
    <scope>NUCLEOTIDE SEQUENCE [LARGE SCALE GENOMIC DNA]</scope>
    <source>
        <strain evidence="3 5">S2231</strain>
        <strain evidence="2 4">S2233</strain>
    </source>
</reference>
<dbReference type="Pfam" id="PF14015">
    <property type="entry name" value="DUF4231"/>
    <property type="match status" value="1"/>
</dbReference>
<feature type="transmembrane region" description="Helical" evidence="1">
    <location>
        <begin position="34"/>
        <end position="51"/>
    </location>
</feature>
<proteinExistence type="predicted"/>
<evidence type="ECO:0000313" key="2">
    <source>
        <dbReference type="EMBL" id="TMP40982.1"/>
    </source>
</evidence>
<keyword evidence="1" id="KW-0812">Transmembrane</keyword>
<dbReference type="InterPro" id="IPR025325">
    <property type="entry name" value="DUF4231"/>
</dbReference>
<name>A0A5S3XQS0_9GAMM</name>
<dbReference type="AlphaFoldDB" id="A0A5S3XQS0"/>
<evidence type="ECO:0008006" key="6">
    <source>
        <dbReference type="Google" id="ProtNLM"/>
    </source>
</evidence>
<dbReference type="EMBL" id="PNCL01000054">
    <property type="protein sequence ID" value="TMP58670.1"/>
    <property type="molecule type" value="Genomic_DNA"/>
</dbReference>
<comment type="caution">
    <text evidence="3">The sequence shown here is derived from an EMBL/GenBank/DDBJ whole genome shotgun (WGS) entry which is preliminary data.</text>
</comment>
<protein>
    <recommendedName>
        <fullName evidence="6">DUF4231 domain-containing protein</fullName>
    </recommendedName>
</protein>
<organism evidence="3 5">
    <name type="scientific">Pseudoalteromonas citrea</name>
    <dbReference type="NCBI Taxonomy" id="43655"/>
    <lineage>
        <taxon>Bacteria</taxon>
        <taxon>Pseudomonadati</taxon>
        <taxon>Pseudomonadota</taxon>
        <taxon>Gammaproteobacteria</taxon>
        <taxon>Alteromonadales</taxon>
        <taxon>Pseudoalteromonadaceae</taxon>
        <taxon>Pseudoalteromonas</taxon>
    </lineage>
</organism>
<evidence type="ECO:0000313" key="3">
    <source>
        <dbReference type="EMBL" id="TMP58670.1"/>
    </source>
</evidence>
<dbReference type="Proteomes" id="UP000307706">
    <property type="component" value="Unassembled WGS sequence"/>
</dbReference>
<dbReference type="OrthoDB" id="9791874at2"/>
<reference evidence="4 5" key="2">
    <citation type="submission" date="2019-06" db="EMBL/GenBank/DDBJ databases">
        <title>Co-occurence of chitin degradation, pigmentation and bioactivity in marine Pseudoalteromonas.</title>
        <authorList>
            <person name="Sonnenschein E.C."/>
            <person name="Bech P.K."/>
        </authorList>
    </citation>
    <scope>NUCLEOTIDE SEQUENCE [LARGE SCALE GENOMIC DNA]</scope>
    <source>
        <strain evidence="5">S2231</strain>
        <strain evidence="2 4">S2233</strain>
    </source>
</reference>
<feature type="transmembrane region" description="Helical" evidence="1">
    <location>
        <begin position="57"/>
        <end position="76"/>
    </location>
</feature>
<evidence type="ECO:0000313" key="4">
    <source>
        <dbReference type="Proteomes" id="UP000305730"/>
    </source>
</evidence>
<keyword evidence="1" id="KW-1133">Transmembrane helix</keyword>
<dbReference type="Proteomes" id="UP000305730">
    <property type="component" value="Unassembled WGS sequence"/>
</dbReference>
<dbReference type="RefSeq" id="WP_138597777.1">
    <property type="nucleotide sequence ID" value="NZ_PNCK01000064.1"/>
</dbReference>
<evidence type="ECO:0000313" key="5">
    <source>
        <dbReference type="Proteomes" id="UP000307706"/>
    </source>
</evidence>
<evidence type="ECO:0000256" key="1">
    <source>
        <dbReference type="SAM" id="Phobius"/>
    </source>
</evidence>
<accession>A0A5S3XQS0</accession>
<keyword evidence="1" id="KW-0472">Membrane</keyword>
<keyword evidence="4" id="KW-1185">Reference proteome</keyword>
<gene>
    <name evidence="3" type="ORF">CWB96_11645</name>
    <name evidence="2" type="ORF">CWB97_16065</name>
</gene>
<dbReference type="NCBIfam" id="NF033634">
    <property type="entry name" value="SLATT_1"/>
    <property type="match status" value="1"/>
</dbReference>
<sequence length="143" mass="16422">MDKDTYLTERVDEQIAWFDNASMKNQRAFNRCRVIEMVSAAAIPFITGMWGDTTIGKVIVGGLGVLIGICAGLISLKKYQENWVSYRAQCEALKHEKYVFLSRCDDCKEEEAFCQFVKKVEGILSQENIQWQARNRNTGKEKR</sequence>
<reference evidence="3" key="3">
    <citation type="submission" date="2019-09" db="EMBL/GenBank/DDBJ databases">
        <title>Co-occurence of chitin degradation, pigmentation and bioactivity in marine Pseudoalteromonas.</title>
        <authorList>
            <person name="Sonnenschein E.C."/>
            <person name="Bech P.K."/>
        </authorList>
    </citation>
    <scope>NUCLEOTIDE SEQUENCE</scope>
    <source>
        <strain evidence="3">S2231</strain>
    </source>
</reference>